<dbReference type="CDD" id="cd02068">
    <property type="entry name" value="radical_SAM_B12_BD"/>
    <property type="match status" value="1"/>
</dbReference>
<dbReference type="InterPro" id="IPR051198">
    <property type="entry name" value="BchE-like"/>
</dbReference>
<accession>A0A0H3J447</accession>
<dbReference type="SUPFAM" id="SSF52242">
    <property type="entry name" value="Cobalamin (vitamin B12)-binding domain"/>
    <property type="match status" value="1"/>
</dbReference>
<dbReference type="SFLD" id="SFLDS00029">
    <property type="entry name" value="Radical_SAM"/>
    <property type="match status" value="1"/>
</dbReference>
<evidence type="ECO:0000313" key="10">
    <source>
        <dbReference type="Proteomes" id="UP000028042"/>
    </source>
</evidence>
<sequence length="558" mass="66815">MEILLTAINSKYIHSNLAVRYLKEYTRDINYQCKIKEFSINDRLEKVFENIMEQKPDIVAFSCYIWNIEYIRKLAKLIKTLDESIEILYGGPEVSYDSEYFLLNNPGDYLIEGEGEEVFREFVQWKIENKNCNELNIKGLYQKSEDRVIYGGKRLQMNFEKVVFPYRDKDNLENKIVYYESSRGCPFNCKYCLSSTNEGVRFLSVERVKRELKFFMNKRVRLIKFVDRTFNCNHKFSMEIWKFLIESETNATFHFEISADILKDEEIELLRTAPKGRIQLEIGVQTTNDDILKNINRNIKFNDIKDKVLKLKKNKNIKQHLDLIAGLPGESYERFKKSFNDLYSIKPEEIQLGFLKLLKGSAMRFEAEKWGMVYSPYAPYEILKTDNLSYEEILKLKRVEAMVDKYYNSGKFENILKYFVHKFENSFDFYYSLGNFFKKKGYFDRNISSSDYYKVFLEYNYEELGEENSNIIEVIKFDYLKFNKKKWIPPFLNRCIDKAAEKEIRNKLKQEGVFSVKQNFHIEKFNIDILKYQSESKIEKEEKYVIFDESDVDNIFYF</sequence>
<dbReference type="InterPro" id="IPR023404">
    <property type="entry name" value="rSAM_horseshoe"/>
</dbReference>
<dbReference type="GO" id="GO:0005829">
    <property type="term" value="C:cytosol"/>
    <property type="evidence" value="ECO:0007669"/>
    <property type="project" value="TreeGrafter"/>
</dbReference>
<protein>
    <submittedName>
        <fullName evidence="8">Fe-S oxidoreductase</fullName>
    </submittedName>
</protein>
<dbReference type="Pfam" id="PF13311">
    <property type="entry name" value="DUF4080"/>
    <property type="match status" value="1"/>
</dbReference>
<evidence type="ECO:0000256" key="4">
    <source>
        <dbReference type="ARBA" id="ARBA00023004"/>
    </source>
</evidence>
<dbReference type="InterPro" id="IPR007197">
    <property type="entry name" value="rSAM"/>
</dbReference>
<dbReference type="Pfam" id="PF04055">
    <property type="entry name" value="Radical_SAM"/>
    <property type="match status" value="1"/>
</dbReference>
<reference evidence="9" key="2">
    <citation type="submission" date="2015-10" db="EMBL/GenBank/DDBJ databases">
        <title>Improved Draft Genome Sequence of Clostridium pasteurianum Strain ATCC 6013 (DSM 525) Using a Hybrid Next-Generation Sequencing Approach.</title>
        <authorList>
            <person name="Pyne M.E."/>
            <person name="Utturkar S.M."/>
            <person name="Brown S.D."/>
            <person name="Moo-Young M."/>
            <person name="Chung D.A."/>
            <person name="Chou P.C."/>
        </authorList>
    </citation>
    <scope>NUCLEOTIDE SEQUENCE</scope>
    <source>
        <strain evidence="9">ATCC 6013</strain>
    </source>
</reference>
<dbReference type="SFLD" id="SFLDG01082">
    <property type="entry name" value="B12-binding_domain_containing"/>
    <property type="match status" value="1"/>
</dbReference>
<dbReference type="EMBL" id="CP009268">
    <property type="protein sequence ID" value="AJA51615.1"/>
    <property type="molecule type" value="Genomic_DNA"/>
</dbReference>
<dbReference type="Proteomes" id="UP000030905">
    <property type="component" value="Chromosome"/>
</dbReference>
<evidence type="ECO:0000256" key="2">
    <source>
        <dbReference type="ARBA" id="ARBA00022691"/>
    </source>
</evidence>
<dbReference type="PANTHER" id="PTHR43409:SF16">
    <property type="entry name" value="SLR0320 PROTEIN"/>
    <property type="match status" value="1"/>
</dbReference>
<dbReference type="SFLD" id="SFLDG01123">
    <property type="entry name" value="methyltransferase_(Class_B)"/>
    <property type="match status" value="1"/>
</dbReference>
<dbReference type="Gene3D" id="3.40.50.280">
    <property type="entry name" value="Cobalamin-binding domain"/>
    <property type="match status" value="1"/>
</dbReference>
<dbReference type="PANTHER" id="PTHR43409">
    <property type="entry name" value="ANAEROBIC MAGNESIUM-PROTOPORPHYRIN IX MONOMETHYL ESTER CYCLASE-RELATED"/>
    <property type="match status" value="1"/>
</dbReference>
<dbReference type="PROSITE" id="PS51918">
    <property type="entry name" value="RADICAL_SAM"/>
    <property type="match status" value="1"/>
</dbReference>
<dbReference type="PROSITE" id="PS51332">
    <property type="entry name" value="B12_BINDING"/>
    <property type="match status" value="1"/>
</dbReference>
<dbReference type="eggNOG" id="COG1032">
    <property type="taxonomic scope" value="Bacteria"/>
</dbReference>
<evidence type="ECO:0000313" key="11">
    <source>
        <dbReference type="Proteomes" id="UP000030905"/>
    </source>
</evidence>
<dbReference type="AlphaFoldDB" id="A0A0H3J447"/>
<proteinExistence type="predicted"/>
<dbReference type="SUPFAM" id="SSF102114">
    <property type="entry name" value="Radical SAM enzymes"/>
    <property type="match status" value="1"/>
</dbReference>
<keyword evidence="3" id="KW-0479">Metal-binding</keyword>
<dbReference type="Proteomes" id="UP000028042">
    <property type="component" value="Unassembled WGS sequence"/>
</dbReference>
<dbReference type="GO" id="GO:0031419">
    <property type="term" value="F:cobalamin binding"/>
    <property type="evidence" value="ECO:0007669"/>
    <property type="project" value="InterPro"/>
</dbReference>
<feature type="domain" description="Radical SAM core" evidence="7">
    <location>
        <begin position="171"/>
        <end position="400"/>
    </location>
</feature>
<reference evidence="8 11" key="1">
    <citation type="journal article" date="2015" name="Genome Announc.">
        <title>Complete Genome Sequence of the Nitrogen-Fixing and Solvent-Producing Clostridium pasteurianum DSM 525.</title>
        <authorList>
            <person name="Poehlein A."/>
            <person name="Grosse-Honebrink A."/>
            <person name="Zhang Y."/>
            <person name="Minton N.P."/>
            <person name="Daniel R."/>
        </authorList>
    </citation>
    <scope>NUCLEOTIDE SEQUENCE [LARGE SCALE GENOMIC DNA]</scope>
    <source>
        <strain evidence="8">DSM 525</strain>
        <strain evidence="11">DSM 525 / ATCC 6013</strain>
    </source>
</reference>
<dbReference type="GO" id="GO:0003824">
    <property type="term" value="F:catalytic activity"/>
    <property type="evidence" value="ECO:0007669"/>
    <property type="project" value="InterPro"/>
</dbReference>
<dbReference type="Pfam" id="PF02310">
    <property type="entry name" value="B12-binding"/>
    <property type="match status" value="1"/>
</dbReference>
<dbReference type="RefSeq" id="WP_003447186.1">
    <property type="nucleotide sequence ID" value="NZ_ANZB01000014.1"/>
</dbReference>
<dbReference type="PATRIC" id="fig|1262449.3.peg.3365"/>
<dbReference type="InterPro" id="IPR058240">
    <property type="entry name" value="rSAM_sf"/>
</dbReference>
<keyword evidence="4" id="KW-0408">Iron</keyword>
<evidence type="ECO:0000313" key="8">
    <source>
        <dbReference type="EMBL" id="AJA51615.1"/>
    </source>
</evidence>
<dbReference type="InterPro" id="IPR025288">
    <property type="entry name" value="DUF4080"/>
</dbReference>
<dbReference type="KEGG" id="cpae:CPAST_c15520"/>
<evidence type="ECO:0000256" key="3">
    <source>
        <dbReference type="ARBA" id="ARBA00022723"/>
    </source>
</evidence>
<dbReference type="KEGG" id="cpat:CLPA_c15520"/>
<dbReference type="GO" id="GO:0051539">
    <property type="term" value="F:4 iron, 4 sulfur cluster binding"/>
    <property type="evidence" value="ECO:0007669"/>
    <property type="project" value="UniProtKB-KW"/>
</dbReference>
<evidence type="ECO:0000259" key="6">
    <source>
        <dbReference type="PROSITE" id="PS51332"/>
    </source>
</evidence>
<dbReference type="EMBL" id="JPGY02000001">
    <property type="protein sequence ID" value="KRU12378.1"/>
    <property type="molecule type" value="Genomic_DNA"/>
</dbReference>
<keyword evidence="2" id="KW-0949">S-adenosyl-L-methionine</keyword>
<evidence type="ECO:0000259" key="7">
    <source>
        <dbReference type="PROSITE" id="PS51918"/>
    </source>
</evidence>
<keyword evidence="5" id="KW-0411">Iron-sulfur</keyword>
<dbReference type="GO" id="GO:0046872">
    <property type="term" value="F:metal ion binding"/>
    <property type="evidence" value="ECO:0007669"/>
    <property type="project" value="UniProtKB-KW"/>
</dbReference>
<comment type="cofactor">
    <cofactor evidence="1">
        <name>[4Fe-4S] cluster</name>
        <dbReference type="ChEBI" id="CHEBI:49883"/>
    </cofactor>
</comment>
<evidence type="ECO:0000256" key="1">
    <source>
        <dbReference type="ARBA" id="ARBA00001966"/>
    </source>
</evidence>
<reference evidence="9 10" key="3">
    <citation type="journal article" name="Genome Announc.">
        <title>Improved Draft Genome Sequence of Clostridium pasteurianum Strain ATCC 6013 (DSM 525) Using a Hybrid Next-Generation Sequencing Approach.</title>
        <authorList>
            <person name="Pyne M.E."/>
            <person name="Utturkar S."/>
            <person name="Brown S.D."/>
            <person name="Moo-Young M."/>
            <person name="Chung D.A."/>
            <person name="Chou C.P."/>
        </authorList>
    </citation>
    <scope>NUCLEOTIDE SEQUENCE [LARGE SCALE GENOMIC DNA]</scope>
    <source>
        <strain evidence="9 10">ATCC 6013</strain>
    </source>
</reference>
<gene>
    <name evidence="8" type="ORF">CLPA_c15520</name>
    <name evidence="9" type="ORF">CP6013_01625</name>
</gene>
<dbReference type="Gene3D" id="3.80.30.20">
    <property type="entry name" value="tm_1862 like domain"/>
    <property type="match status" value="1"/>
</dbReference>
<dbReference type="InterPro" id="IPR006158">
    <property type="entry name" value="Cobalamin-bd"/>
</dbReference>
<keyword evidence="11" id="KW-1185">Reference proteome</keyword>
<evidence type="ECO:0000256" key="5">
    <source>
        <dbReference type="ARBA" id="ARBA00023014"/>
    </source>
</evidence>
<dbReference type="GeneID" id="93073724"/>
<name>A0A0H3J447_CLOPA</name>
<dbReference type="InterPro" id="IPR006638">
    <property type="entry name" value="Elp3/MiaA/NifB-like_rSAM"/>
</dbReference>
<dbReference type="SMART" id="SM00729">
    <property type="entry name" value="Elp3"/>
    <property type="match status" value="1"/>
</dbReference>
<organism evidence="8 11">
    <name type="scientific">Clostridium pasteurianum DSM 525 = ATCC 6013</name>
    <dbReference type="NCBI Taxonomy" id="1262449"/>
    <lineage>
        <taxon>Bacteria</taxon>
        <taxon>Bacillati</taxon>
        <taxon>Bacillota</taxon>
        <taxon>Clostridia</taxon>
        <taxon>Eubacteriales</taxon>
        <taxon>Clostridiaceae</taxon>
        <taxon>Clostridium</taxon>
    </lineage>
</organism>
<feature type="domain" description="B12-binding" evidence="6">
    <location>
        <begin position="1"/>
        <end position="133"/>
    </location>
</feature>
<dbReference type="InterPro" id="IPR036724">
    <property type="entry name" value="Cobalamin-bd_sf"/>
</dbReference>
<dbReference type="InterPro" id="IPR034466">
    <property type="entry name" value="Methyltransferase_Class_B"/>
</dbReference>
<evidence type="ECO:0000313" key="9">
    <source>
        <dbReference type="EMBL" id="KRU12378.1"/>
    </source>
</evidence>